<evidence type="ECO:0000256" key="2">
    <source>
        <dbReference type="ARBA" id="ARBA00022679"/>
    </source>
</evidence>
<gene>
    <name evidence="5" type="ORF">I586_01312</name>
    <name evidence="4" type="ORF">UAY_02606</name>
</gene>
<dbReference type="CDD" id="cd03354">
    <property type="entry name" value="LbH_SAT"/>
    <property type="match status" value="1"/>
</dbReference>
<keyword evidence="3" id="KW-0012">Acyltransferase</keyword>
<evidence type="ECO:0000313" key="7">
    <source>
        <dbReference type="Proteomes" id="UP000014157"/>
    </source>
</evidence>
<dbReference type="InterPro" id="IPR001451">
    <property type="entry name" value="Hexapep"/>
</dbReference>
<dbReference type="OrthoDB" id="9812571at2"/>
<comment type="caution">
    <text evidence="4">The sequence shown here is derived from an EMBL/GenBank/DDBJ whole genome shotgun (WGS) entry which is preliminary data.</text>
</comment>
<evidence type="ECO:0000313" key="4">
    <source>
        <dbReference type="EMBL" id="EOH96874.1"/>
    </source>
</evidence>
<dbReference type="GO" id="GO:0016746">
    <property type="term" value="F:acyltransferase activity"/>
    <property type="evidence" value="ECO:0007669"/>
    <property type="project" value="UniProtKB-KW"/>
</dbReference>
<dbReference type="PANTHER" id="PTHR42811">
    <property type="entry name" value="SERINE ACETYLTRANSFERASE"/>
    <property type="match status" value="1"/>
</dbReference>
<dbReference type="RefSeq" id="WP_010765941.1">
    <property type="nucleotide sequence ID" value="NZ_ASWB01000002.1"/>
</dbReference>
<reference evidence="4 6" key="1">
    <citation type="submission" date="2013-02" db="EMBL/GenBank/DDBJ databases">
        <title>The Genome Sequence of Enterococcus moraviensis BAA-383.</title>
        <authorList>
            <consortium name="The Broad Institute Genome Sequencing Platform"/>
            <consortium name="The Broad Institute Genome Sequencing Center for Infectious Disease"/>
            <person name="Earl A.M."/>
            <person name="Gilmore M.S."/>
            <person name="Lebreton F."/>
            <person name="Walker B."/>
            <person name="Young S.K."/>
            <person name="Zeng Q."/>
            <person name="Gargeya S."/>
            <person name="Fitzgerald M."/>
            <person name="Haas B."/>
            <person name="Abouelleil A."/>
            <person name="Alvarado L."/>
            <person name="Arachchi H.M."/>
            <person name="Berlin A.M."/>
            <person name="Chapman S.B."/>
            <person name="Dewar J."/>
            <person name="Goldberg J."/>
            <person name="Griggs A."/>
            <person name="Gujja S."/>
            <person name="Hansen M."/>
            <person name="Howarth C."/>
            <person name="Imamovic A."/>
            <person name="Larimer J."/>
            <person name="McCowan C."/>
            <person name="Murphy C."/>
            <person name="Neiman D."/>
            <person name="Pearson M."/>
            <person name="Priest M."/>
            <person name="Roberts A."/>
            <person name="Saif S."/>
            <person name="Shea T."/>
            <person name="Sisk P."/>
            <person name="Sykes S."/>
            <person name="Wortman J."/>
            <person name="Nusbaum C."/>
            <person name="Birren B."/>
        </authorList>
    </citation>
    <scope>NUCLEOTIDE SEQUENCE [LARGE SCALE GENOMIC DNA]</scope>
    <source>
        <strain evidence="4 6">ATCC BAA-383</strain>
    </source>
</reference>
<evidence type="ECO:0000256" key="3">
    <source>
        <dbReference type="ARBA" id="ARBA00023315"/>
    </source>
</evidence>
<dbReference type="EMBL" id="AJAS01000022">
    <property type="protein sequence ID" value="EOH96874.1"/>
    <property type="molecule type" value="Genomic_DNA"/>
</dbReference>
<dbReference type="InterPro" id="IPR011004">
    <property type="entry name" value="Trimer_LpxA-like_sf"/>
</dbReference>
<dbReference type="Gene3D" id="2.160.10.10">
    <property type="entry name" value="Hexapeptide repeat proteins"/>
    <property type="match status" value="1"/>
</dbReference>
<dbReference type="STRING" id="155617.RV09_GL001811"/>
<evidence type="ECO:0000313" key="6">
    <source>
        <dbReference type="Proteomes" id="UP000013781"/>
    </source>
</evidence>
<reference evidence="5 7" key="2">
    <citation type="submission" date="2013-03" db="EMBL/GenBank/DDBJ databases">
        <title>The Genome Sequence of Enterococcus moraviensis BAA-383 (PacBio/Illumina hybrid assembly).</title>
        <authorList>
            <consortium name="The Broad Institute Genomics Platform"/>
            <consortium name="The Broad Institute Genome Sequencing Center for Infectious Disease"/>
            <person name="Earl A."/>
            <person name="Russ C."/>
            <person name="Gilmore M."/>
            <person name="Surin D."/>
            <person name="Walker B."/>
            <person name="Young S."/>
            <person name="Zeng Q."/>
            <person name="Gargeya S."/>
            <person name="Fitzgerald M."/>
            <person name="Haas B."/>
            <person name="Abouelleil A."/>
            <person name="Allen A.W."/>
            <person name="Alvarado L."/>
            <person name="Arachchi H.M."/>
            <person name="Berlin A.M."/>
            <person name="Chapman S.B."/>
            <person name="Gainer-Dewar J."/>
            <person name="Goldberg J."/>
            <person name="Griggs A."/>
            <person name="Gujja S."/>
            <person name="Hansen M."/>
            <person name="Howarth C."/>
            <person name="Imamovic A."/>
            <person name="Ireland A."/>
            <person name="Larimer J."/>
            <person name="McCowan C."/>
            <person name="Murphy C."/>
            <person name="Pearson M."/>
            <person name="Poon T.W."/>
            <person name="Priest M."/>
            <person name="Roberts A."/>
            <person name="Saif S."/>
            <person name="Shea T."/>
            <person name="Sisk P."/>
            <person name="Sykes S."/>
            <person name="Wortman J."/>
            <person name="Nusbaum C."/>
            <person name="Birren B."/>
        </authorList>
    </citation>
    <scope>NUCLEOTIDE SEQUENCE [LARGE SCALE GENOMIC DNA]</scope>
    <source>
        <strain evidence="5 7">ATCC BAA-383</strain>
    </source>
</reference>
<keyword evidence="7" id="KW-1185">Reference proteome</keyword>
<dbReference type="Proteomes" id="UP000013781">
    <property type="component" value="Unassembled WGS sequence"/>
</dbReference>
<dbReference type="EMBL" id="ASWB01000002">
    <property type="protein sequence ID" value="EOT71511.1"/>
    <property type="molecule type" value="Genomic_DNA"/>
</dbReference>
<dbReference type="Proteomes" id="UP000014157">
    <property type="component" value="Unassembled WGS sequence"/>
</dbReference>
<proteinExistence type="inferred from homology"/>
<dbReference type="SUPFAM" id="SSF51161">
    <property type="entry name" value="Trimeric LpxA-like enzymes"/>
    <property type="match status" value="1"/>
</dbReference>
<evidence type="ECO:0000256" key="1">
    <source>
        <dbReference type="ARBA" id="ARBA00007274"/>
    </source>
</evidence>
<name>R2T9F4_9ENTE</name>
<keyword evidence="2" id="KW-0808">Transferase</keyword>
<dbReference type="AlphaFoldDB" id="R2T9F4"/>
<dbReference type="InterPro" id="IPR045304">
    <property type="entry name" value="LbH_SAT"/>
</dbReference>
<dbReference type="eggNOG" id="COG1045">
    <property type="taxonomic scope" value="Bacteria"/>
</dbReference>
<dbReference type="HOGENOM" id="CLU_051638_10_2_9"/>
<dbReference type="Pfam" id="PF00132">
    <property type="entry name" value="Hexapep"/>
    <property type="match status" value="1"/>
</dbReference>
<comment type="similarity">
    <text evidence="1">Belongs to the transferase hexapeptide repeat family.</text>
</comment>
<evidence type="ECO:0008006" key="8">
    <source>
        <dbReference type="Google" id="ProtNLM"/>
    </source>
</evidence>
<protein>
    <recommendedName>
        <fullName evidence="8">Serine acetyltransferase</fullName>
    </recommendedName>
</protein>
<evidence type="ECO:0000313" key="5">
    <source>
        <dbReference type="EMBL" id="EOT71511.1"/>
    </source>
</evidence>
<sequence length="184" mass="20635">MESRKKEIVYCDVFRYFGQYKIGLFKYLTMPRQIKYFILLRKYQMVSNNYLKRVYKIQAKLLGRKIQMDIPLETTIGRGIVMYHEGQVAIHPKATIGNNVTISPGLVVGHSPRGTTKGAPTIGDNVWMGQNVAVVGKITVGKNVLIAPNSFVNVDIPDNSIVFGNPCIIKKSLKATDGYIQNKV</sequence>
<organism evidence="4 6">
    <name type="scientific">Enterococcus moraviensis ATCC BAA-383</name>
    <dbReference type="NCBI Taxonomy" id="1158609"/>
    <lineage>
        <taxon>Bacteria</taxon>
        <taxon>Bacillati</taxon>
        <taxon>Bacillota</taxon>
        <taxon>Bacilli</taxon>
        <taxon>Lactobacillales</taxon>
        <taxon>Enterococcaceae</taxon>
        <taxon>Enterococcus</taxon>
    </lineage>
</organism>
<accession>R2T9F4</accession>
<dbReference type="PATRIC" id="fig|1158609.3.peg.2533"/>